<name>A0ABT3ND54_9BACT</name>
<dbReference type="InterPro" id="IPR023885">
    <property type="entry name" value="4Fe4S-binding_SPASM_dom"/>
</dbReference>
<gene>
    <name evidence="2" type="ORF">OOT00_15555</name>
</gene>
<accession>A0ABT3ND54</accession>
<dbReference type="Pfam" id="PF13186">
    <property type="entry name" value="SPASM"/>
    <property type="match status" value="1"/>
</dbReference>
<keyword evidence="3" id="KW-1185">Reference proteome</keyword>
<sequence>LVSFFDVHNWGGAEKKSTGSGQDKLGRLNILSDLSQKTKLICPDLLLRFIVFLSGDVALCCGDEKAVHSLGNIFENDPIEIYNGSVFSDYRRLMGEGRLTDIAYCRNCQIILSRMKKQYLEVTGKF</sequence>
<feature type="non-terminal residue" evidence="2">
    <location>
        <position position="1"/>
    </location>
</feature>
<evidence type="ECO:0000313" key="2">
    <source>
        <dbReference type="EMBL" id="MCW7755397.1"/>
    </source>
</evidence>
<proteinExistence type="predicted"/>
<dbReference type="Proteomes" id="UP001209681">
    <property type="component" value="Unassembled WGS sequence"/>
</dbReference>
<evidence type="ECO:0000259" key="1">
    <source>
        <dbReference type="Pfam" id="PF13186"/>
    </source>
</evidence>
<comment type="caution">
    <text evidence="2">The sequence shown here is derived from an EMBL/GenBank/DDBJ whole genome shotgun (WGS) entry which is preliminary data.</text>
</comment>
<dbReference type="EMBL" id="JAPFPW010000039">
    <property type="protein sequence ID" value="MCW7755397.1"/>
    <property type="molecule type" value="Genomic_DNA"/>
</dbReference>
<dbReference type="RefSeq" id="WP_265426345.1">
    <property type="nucleotide sequence ID" value="NZ_JAPFPW010000039.1"/>
</dbReference>
<dbReference type="SUPFAM" id="SSF102114">
    <property type="entry name" value="Radical SAM enzymes"/>
    <property type="match status" value="1"/>
</dbReference>
<dbReference type="Gene3D" id="3.20.20.70">
    <property type="entry name" value="Aldolase class I"/>
    <property type="match status" value="1"/>
</dbReference>
<evidence type="ECO:0000313" key="3">
    <source>
        <dbReference type="Proteomes" id="UP001209681"/>
    </source>
</evidence>
<organism evidence="2 3">
    <name type="scientific">Desulfobotulus pelophilus</name>
    <dbReference type="NCBI Taxonomy" id="2823377"/>
    <lineage>
        <taxon>Bacteria</taxon>
        <taxon>Pseudomonadati</taxon>
        <taxon>Thermodesulfobacteriota</taxon>
        <taxon>Desulfobacteria</taxon>
        <taxon>Desulfobacterales</taxon>
        <taxon>Desulfobacteraceae</taxon>
        <taxon>Desulfobotulus</taxon>
    </lineage>
</organism>
<protein>
    <submittedName>
        <fullName evidence="2">SPASM domain-containing protein</fullName>
    </submittedName>
</protein>
<dbReference type="CDD" id="cd21109">
    <property type="entry name" value="SPASM"/>
    <property type="match status" value="1"/>
</dbReference>
<reference evidence="2 3" key="1">
    <citation type="submission" date="2022-11" db="EMBL/GenBank/DDBJ databases">
        <title>Desulfobotulus tamanensis H1 sp. nov. - anaerobic, alkaliphilic, sulphate reducing bacterium isolated from terrestrial mud volcano.</title>
        <authorList>
            <person name="Frolova A."/>
            <person name="Merkel A.Y."/>
            <person name="Slobodkin A.I."/>
        </authorList>
    </citation>
    <scope>NUCLEOTIDE SEQUENCE [LARGE SCALE GENOMIC DNA]</scope>
    <source>
        <strain evidence="2 3">H1</strain>
    </source>
</reference>
<feature type="domain" description="4Fe4S-binding SPASM" evidence="1">
    <location>
        <begin position="49"/>
        <end position="109"/>
    </location>
</feature>
<dbReference type="InterPro" id="IPR058240">
    <property type="entry name" value="rSAM_sf"/>
</dbReference>
<dbReference type="InterPro" id="IPR013785">
    <property type="entry name" value="Aldolase_TIM"/>
</dbReference>